<evidence type="ECO:0000313" key="3">
    <source>
        <dbReference type="Proteomes" id="UP000605148"/>
    </source>
</evidence>
<gene>
    <name evidence="2" type="ORF">GCM10011316_16250</name>
</gene>
<feature type="chain" id="PRO_5037064633" evidence="1">
    <location>
        <begin position="21"/>
        <end position="156"/>
    </location>
</feature>
<dbReference type="OrthoDB" id="7847064at2"/>
<protein>
    <submittedName>
        <fullName evidence="2">Uncharacterized protein</fullName>
    </submittedName>
</protein>
<sequence length="156" mass="17122">MKSWIGAMLALFAAFGPAQAAGASSKEGDFYIISRGSTGEFLGSHKIFLRAASGLHQVQYCGQAYWVRPQTVAWSQIEQTNKRFVRIEYNRGLGWRPLCNRPGDQVTVADIGFQMEPRYVLGSSDAGLKRVNRFAAIAESFRGASGGRAARSYHGQ</sequence>
<reference evidence="2" key="1">
    <citation type="journal article" date="2014" name="Int. J. Syst. Evol. Microbiol.">
        <title>Complete genome sequence of Corynebacterium casei LMG S-19264T (=DSM 44701T), isolated from a smear-ripened cheese.</title>
        <authorList>
            <consortium name="US DOE Joint Genome Institute (JGI-PGF)"/>
            <person name="Walter F."/>
            <person name="Albersmeier A."/>
            <person name="Kalinowski J."/>
            <person name="Ruckert C."/>
        </authorList>
    </citation>
    <scope>NUCLEOTIDE SEQUENCE</scope>
    <source>
        <strain evidence="2">CGMCC 1.12426</strain>
    </source>
</reference>
<keyword evidence="3" id="KW-1185">Reference proteome</keyword>
<evidence type="ECO:0000256" key="1">
    <source>
        <dbReference type="SAM" id="SignalP"/>
    </source>
</evidence>
<dbReference type="Proteomes" id="UP000605148">
    <property type="component" value="Unassembled WGS sequence"/>
</dbReference>
<organism evidence="2 3">
    <name type="scientific">Roseibium aquae</name>
    <dbReference type="NCBI Taxonomy" id="1323746"/>
    <lineage>
        <taxon>Bacteria</taxon>
        <taxon>Pseudomonadati</taxon>
        <taxon>Pseudomonadota</taxon>
        <taxon>Alphaproteobacteria</taxon>
        <taxon>Hyphomicrobiales</taxon>
        <taxon>Stappiaceae</taxon>
        <taxon>Roseibium</taxon>
    </lineage>
</organism>
<comment type="caution">
    <text evidence="2">The sequence shown here is derived from an EMBL/GenBank/DDBJ whole genome shotgun (WGS) entry which is preliminary data.</text>
</comment>
<proteinExistence type="predicted"/>
<accession>A0A916TH69</accession>
<keyword evidence="1" id="KW-0732">Signal</keyword>
<feature type="signal peptide" evidence="1">
    <location>
        <begin position="1"/>
        <end position="20"/>
    </location>
</feature>
<reference evidence="2" key="2">
    <citation type="submission" date="2020-09" db="EMBL/GenBank/DDBJ databases">
        <authorList>
            <person name="Sun Q."/>
            <person name="Zhou Y."/>
        </authorList>
    </citation>
    <scope>NUCLEOTIDE SEQUENCE</scope>
    <source>
        <strain evidence="2">CGMCC 1.12426</strain>
    </source>
</reference>
<dbReference type="EMBL" id="BMFA01000004">
    <property type="protein sequence ID" value="GGB44999.1"/>
    <property type="molecule type" value="Genomic_DNA"/>
</dbReference>
<dbReference type="AlphaFoldDB" id="A0A916TH69"/>
<name>A0A916TH69_9HYPH</name>
<evidence type="ECO:0000313" key="2">
    <source>
        <dbReference type="EMBL" id="GGB44999.1"/>
    </source>
</evidence>
<dbReference type="RefSeq" id="WP_150495653.1">
    <property type="nucleotide sequence ID" value="NZ_BMFA01000004.1"/>
</dbReference>